<proteinExistence type="predicted"/>
<dbReference type="AlphaFoldDB" id="A0A7E4VLT0"/>
<reference evidence="2" key="1">
    <citation type="journal article" date="2013" name="Genetics">
        <title>The draft genome and transcriptome of Panagrellus redivivus are shaped by the harsh demands of a free-living lifestyle.</title>
        <authorList>
            <person name="Srinivasan J."/>
            <person name="Dillman A.R."/>
            <person name="Macchietto M.G."/>
            <person name="Heikkinen L."/>
            <person name="Lakso M."/>
            <person name="Fracchia K.M."/>
            <person name="Antoshechkin I."/>
            <person name="Mortazavi A."/>
            <person name="Wong G."/>
            <person name="Sternberg P.W."/>
        </authorList>
    </citation>
    <scope>NUCLEOTIDE SEQUENCE [LARGE SCALE GENOMIC DNA]</scope>
    <source>
        <strain evidence="2">MT8872</strain>
    </source>
</reference>
<reference evidence="3" key="2">
    <citation type="submission" date="2020-10" db="UniProtKB">
        <authorList>
            <consortium name="WormBaseParasite"/>
        </authorList>
    </citation>
    <scope>IDENTIFICATION</scope>
</reference>
<evidence type="ECO:0000313" key="2">
    <source>
        <dbReference type="Proteomes" id="UP000492821"/>
    </source>
</evidence>
<dbReference type="Proteomes" id="UP000492821">
    <property type="component" value="Unassembled WGS sequence"/>
</dbReference>
<protein>
    <submittedName>
        <fullName evidence="3">Uncharacterized protein</fullName>
    </submittedName>
</protein>
<sequence>MLSFNRPRFSRTLQPWTVTRGSSYAVVGFARRSIEVKRAIRMPSSNYSAVSPQGHFPDQGIWRPYPLMQWPRKWRQVTLYVPGGSCQRAPDFGSASNRKTYQPDPSEWMLE</sequence>
<organism evidence="2 3">
    <name type="scientific">Panagrellus redivivus</name>
    <name type="common">Microworm</name>
    <dbReference type="NCBI Taxonomy" id="6233"/>
    <lineage>
        <taxon>Eukaryota</taxon>
        <taxon>Metazoa</taxon>
        <taxon>Ecdysozoa</taxon>
        <taxon>Nematoda</taxon>
        <taxon>Chromadorea</taxon>
        <taxon>Rhabditida</taxon>
        <taxon>Tylenchina</taxon>
        <taxon>Panagrolaimomorpha</taxon>
        <taxon>Panagrolaimoidea</taxon>
        <taxon>Panagrolaimidae</taxon>
        <taxon>Panagrellus</taxon>
    </lineage>
</organism>
<evidence type="ECO:0000313" key="3">
    <source>
        <dbReference type="WBParaSite" id="Pan_g22043.t1"/>
    </source>
</evidence>
<feature type="region of interest" description="Disordered" evidence="1">
    <location>
        <begin position="87"/>
        <end position="111"/>
    </location>
</feature>
<keyword evidence="2" id="KW-1185">Reference proteome</keyword>
<accession>A0A7E4VLT0</accession>
<evidence type="ECO:0000256" key="1">
    <source>
        <dbReference type="SAM" id="MobiDB-lite"/>
    </source>
</evidence>
<name>A0A7E4VLT0_PANRE</name>
<dbReference type="WBParaSite" id="Pan_g22043.t1">
    <property type="protein sequence ID" value="Pan_g22043.t1"/>
    <property type="gene ID" value="Pan_g22043"/>
</dbReference>